<reference evidence="2" key="1">
    <citation type="journal article" date="2023" name="Science">
        <title>Genome structures resolve the early diversification of teleost fishes.</title>
        <authorList>
            <person name="Parey E."/>
            <person name="Louis A."/>
            <person name="Montfort J."/>
            <person name="Bouchez O."/>
            <person name="Roques C."/>
            <person name="Iampietro C."/>
            <person name="Lluch J."/>
            <person name="Castinel A."/>
            <person name="Donnadieu C."/>
            <person name="Desvignes T."/>
            <person name="Floi Bucao C."/>
            <person name="Jouanno E."/>
            <person name="Wen M."/>
            <person name="Mejri S."/>
            <person name="Dirks R."/>
            <person name="Jansen H."/>
            <person name="Henkel C."/>
            <person name="Chen W.J."/>
            <person name="Zahm M."/>
            <person name="Cabau C."/>
            <person name="Klopp C."/>
            <person name="Thompson A.W."/>
            <person name="Robinson-Rechavi M."/>
            <person name="Braasch I."/>
            <person name="Lecointre G."/>
            <person name="Bobe J."/>
            <person name="Postlethwait J.H."/>
            <person name="Berthelot C."/>
            <person name="Roest Crollius H."/>
            <person name="Guiguen Y."/>
        </authorList>
    </citation>
    <scope>NUCLEOTIDE SEQUENCE</scope>
    <source>
        <strain evidence="2">WJC10195</strain>
    </source>
</reference>
<dbReference type="AlphaFoldDB" id="A0A9Q1F5I2"/>
<feature type="compositionally biased region" description="Low complexity" evidence="1">
    <location>
        <begin position="35"/>
        <end position="46"/>
    </location>
</feature>
<name>A0A9Q1F5I2_SYNKA</name>
<evidence type="ECO:0000256" key="1">
    <source>
        <dbReference type="SAM" id="MobiDB-lite"/>
    </source>
</evidence>
<dbReference type="EMBL" id="JAINUF010000008">
    <property type="protein sequence ID" value="KAJ8351478.1"/>
    <property type="molecule type" value="Genomic_DNA"/>
</dbReference>
<gene>
    <name evidence="2" type="ORF">SKAU_G00229540</name>
</gene>
<protein>
    <submittedName>
        <fullName evidence="2">Uncharacterized protein</fullName>
    </submittedName>
</protein>
<keyword evidence="3" id="KW-1185">Reference proteome</keyword>
<proteinExistence type="predicted"/>
<dbReference type="Proteomes" id="UP001152622">
    <property type="component" value="Chromosome 8"/>
</dbReference>
<accession>A0A9Q1F5I2</accession>
<evidence type="ECO:0000313" key="3">
    <source>
        <dbReference type="Proteomes" id="UP001152622"/>
    </source>
</evidence>
<sequence>MGDRGLSYQSLLGPLRQTCTLRGSAAIKELQTDCSGPSGTAGGSTAQRTERSDVVSEEVQIIAESGRLRAVWTVEQPTMPVSKSFLAQTTQVLLNGK</sequence>
<feature type="region of interest" description="Disordered" evidence="1">
    <location>
        <begin position="31"/>
        <end position="53"/>
    </location>
</feature>
<comment type="caution">
    <text evidence="2">The sequence shown here is derived from an EMBL/GenBank/DDBJ whole genome shotgun (WGS) entry which is preliminary data.</text>
</comment>
<evidence type="ECO:0000313" key="2">
    <source>
        <dbReference type="EMBL" id="KAJ8351478.1"/>
    </source>
</evidence>
<organism evidence="2 3">
    <name type="scientific">Synaphobranchus kaupii</name>
    <name type="common">Kaup's arrowtooth eel</name>
    <dbReference type="NCBI Taxonomy" id="118154"/>
    <lineage>
        <taxon>Eukaryota</taxon>
        <taxon>Metazoa</taxon>
        <taxon>Chordata</taxon>
        <taxon>Craniata</taxon>
        <taxon>Vertebrata</taxon>
        <taxon>Euteleostomi</taxon>
        <taxon>Actinopterygii</taxon>
        <taxon>Neopterygii</taxon>
        <taxon>Teleostei</taxon>
        <taxon>Anguilliformes</taxon>
        <taxon>Synaphobranchidae</taxon>
        <taxon>Synaphobranchus</taxon>
    </lineage>
</organism>